<keyword evidence="8" id="KW-0520">NAD</keyword>
<dbReference type="Gene3D" id="3.30.390.120">
    <property type="match status" value="1"/>
</dbReference>
<evidence type="ECO:0000256" key="3">
    <source>
        <dbReference type="ARBA" id="ARBA00006442"/>
    </source>
</evidence>
<feature type="domain" description="Rubredoxin binding" evidence="10">
    <location>
        <begin position="308"/>
        <end position="378"/>
    </location>
</feature>
<reference evidence="12 14" key="2">
    <citation type="submission" date="2019-03" db="EMBL/GenBank/DDBJ databases">
        <title>Genomic Encyclopedia of Type Strains, Phase IV (KMG-IV): sequencing the most valuable type-strain genomes for metagenomic binning, comparative biology and taxonomic classification.</title>
        <authorList>
            <person name="Goeker M."/>
        </authorList>
    </citation>
    <scope>NUCLEOTIDE SEQUENCE [LARGE SCALE GENOMIC DNA]</scope>
    <source>
        <strain evidence="12 14">DSM 3764</strain>
    </source>
</reference>
<dbReference type="Proteomes" id="UP000255108">
    <property type="component" value="Unassembled WGS sequence"/>
</dbReference>
<evidence type="ECO:0000256" key="5">
    <source>
        <dbReference type="ARBA" id="ARBA00022630"/>
    </source>
</evidence>
<dbReference type="Pfam" id="PF07992">
    <property type="entry name" value="Pyr_redox_2"/>
    <property type="match status" value="1"/>
</dbReference>
<dbReference type="RefSeq" id="WP_115227654.1">
    <property type="nucleotide sequence ID" value="NZ_CAWOLO010000003.1"/>
</dbReference>
<dbReference type="PRINTS" id="PR00368">
    <property type="entry name" value="FADPNR"/>
</dbReference>
<evidence type="ECO:0000313" key="12">
    <source>
        <dbReference type="EMBL" id="TCU88478.1"/>
    </source>
</evidence>
<dbReference type="SUPFAM" id="SSF51905">
    <property type="entry name" value="FAD/NAD(P)-binding domain"/>
    <property type="match status" value="1"/>
</dbReference>
<keyword evidence="6" id="KW-0274">FAD</keyword>
<comment type="cofactor">
    <cofactor evidence="1">
        <name>FAD</name>
        <dbReference type="ChEBI" id="CHEBI:57692"/>
    </cofactor>
</comment>
<keyword evidence="5" id="KW-0285">Flavoprotein</keyword>
<evidence type="ECO:0000256" key="7">
    <source>
        <dbReference type="ARBA" id="ARBA00023002"/>
    </source>
</evidence>
<evidence type="ECO:0000259" key="9">
    <source>
        <dbReference type="Pfam" id="PF07992"/>
    </source>
</evidence>
<dbReference type="InterPro" id="IPR050260">
    <property type="entry name" value="FAD-bd_OxRdtase"/>
</dbReference>
<dbReference type="InterPro" id="IPR036188">
    <property type="entry name" value="FAD/NAD-bd_sf"/>
</dbReference>
<dbReference type="EC" id="1.18.1.1" evidence="11"/>
<gene>
    <name evidence="11" type="primary">rubB</name>
    <name evidence="12" type="ORF">EV682_10361</name>
    <name evidence="11" type="ORF">NCTC11159_02524</name>
</gene>
<evidence type="ECO:0000256" key="6">
    <source>
        <dbReference type="ARBA" id="ARBA00022827"/>
    </source>
</evidence>
<dbReference type="PANTHER" id="PTHR43429">
    <property type="entry name" value="PYRIDINE NUCLEOTIDE-DISULFIDE OXIDOREDUCTASE DOMAIN-CONTAINING"/>
    <property type="match status" value="1"/>
</dbReference>
<evidence type="ECO:0000313" key="13">
    <source>
        <dbReference type="Proteomes" id="UP000255108"/>
    </source>
</evidence>
<comment type="similarity">
    <text evidence="3">Belongs to the FAD-dependent oxidoreductase family.</text>
</comment>
<dbReference type="PRINTS" id="PR00411">
    <property type="entry name" value="PNDRDTASEI"/>
</dbReference>
<evidence type="ECO:0000313" key="11">
    <source>
        <dbReference type="EMBL" id="STQ91451.1"/>
    </source>
</evidence>
<keyword evidence="14" id="KW-1185">Reference proteome</keyword>
<evidence type="ECO:0000313" key="14">
    <source>
        <dbReference type="Proteomes" id="UP000295794"/>
    </source>
</evidence>
<reference evidence="11 13" key="1">
    <citation type="submission" date="2018-06" db="EMBL/GenBank/DDBJ databases">
        <authorList>
            <consortium name="Pathogen Informatics"/>
            <person name="Doyle S."/>
        </authorList>
    </citation>
    <scope>NUCLEOTIDE SEQUENCE [LARGE SCALE GENOMIC DNA]</scope>
    <source>
        <strain evidence="11 13">NCTC11159</strain>
    </source>
</reference>
<dbReference type="PANTHER" id="PTHR43429:SF3">
    <property type="entry name" value="NITRITE REDUCTASE [NAD(P)H]"/>
    <property type="match status" value="1"/>
</dbReference>
<dbReference type="GO" id="GO:0015044">
    <property type="term" value="F:rubredoxin-NAD+ reductase activity"/>
    <property type="evidence" value="ECO:0007669"/>
    <property type="project" value="UniProtKB-EC"/>
</dbReference>
<protein>
    <submittedName>
        <fullName evidence="11">Rubredoxin-NAD(+) reductase</fullName>
        <ecNumber evidence="11">1.18.1.1</ecNumber>
    </submittedName>
    <submittedName>
        <fullName evidence="12">Rubredoxin-NAD+ reductase</fullName>
    </submittedName>
</protein>
<dbReference type="Gene3D" id="3.50.50.60">
    <property type="entry name" value="FAD/NAD(P)-binding domain"/>
    <property type="match status" value="2"/>
</dbReference>
<keyword evidence="7 11" id="KW-0560">Oxidoreductase</keyword>
<evidence type="ECO:0000259" key="10">
    <source>
        <dbReference type="Pfam" id="PF18113"/>
    </source>
</evidence>
<evidence type="ECO:0000256" key="1">
    <source>
        <dbReference type="ARBA" id="ARBA00001974"/>
    </source>
</evidence>
<evidence type="ECO:0000256" key="4">
    <source>
        <dbReference type="ARBA" id="ARBA00022490"/>
    </source>
</evidence>
<organism evidence="11 13">
    <name type="scientific">Iodobacter fluviatilis</name>
    <dbReference type="NCBI Taxonomy" id="537"/>
    <lineage>
        <taxon>Bacteria</taxon>
        <taxon>Pseudomonadati</taxon>
        <taxon>Pseudomonadota</taxon>
        <taxon>Betaproteobacteria</taxon>
        <taxon>Neisseriales</taxon>
        <taxon>Chitinibacteraceae</taxon>
        <taxon>Iodobacter</taxon>
    </lineage>
</organism>
<evidence type="ECO:0000256" key="2">
    <source>
        <dbReference type="ARBA" id="ARBA00004496"/>
    </source>
</evidence>
<accession>A0A377QC59</accession>
<feature type="domain" description="FAD/NAD(P)-binding" evidence="9">
    <location>
        <begin position="5"/>
        <end position="282"/>
    </location>
</feature>
<keyword evidence="4" id="KW-0963">Cytoplasm</keyword>
<dbReference type="Pfam" id="PF18113">
    <property type="entry name" value="Rbx_binding"/>
    <property type="match status" value="1"/>
</dbReference>
<dbReference type="EMBL" id="UGHR01000001">
    <property type="protein sequence ID" value="STQ91451.1"/>
    <property type="molecule type" value="Genomic_DNA"/>
</dbReference>
<dbReference type="EMBL" id="SMBT01000003">
    <property type="protein sequence ID" value="TCU88478.1"/>
    <property type="molecule type" value="Genomic_DNA"/>
</dbReference>
<dbReference type="AlphaFoldDB" id="A0A377QC59"/>
<comment type="subcellular location">
    <subcellularLocation>
        <location evidence="2">Cytoplasm</location>
    </subcellularLocation>
</comment>
<dbReference type="InterPro" id="IPR023753">
    <property type="entry name" value="FAD/NAD-binding_dom"/>
</dbReference>
<dbReference type="Proteomes" id="UP000295794">
    <property type="component" value="Unassembled WGS sequence"/>
</dbReference>
<proteinExistence type="inferred from homology"/>
<name>A0A377QC59_9NEIS</name>
<dbReference type="OrthoDB" id="9769238at2"/>
<evidence type="ECO:0000256" key="8">
    <source>
        <dbReference type="ARBA" id="ARBA00023027"/>
    </source>
</evidence>
<dbReference type="InterPro" id="IPR041364">
    <property type="entry name" value="Rbx-bd"/>
</dbReference>
<sequence>MSHPIIIIGSGLAAYNLAREFRKSDQTTPLTIIAEDSADFYSKPMLSNALAGKKTPASLVIKAASKMAEELSAAILPYTEVVGIDSNHQQVLLIDGQALVYRDLILALGADQIYLPLGGNAGDDVISVNSLQDYAEFAAKLPELKTVGILGAGLIGCEFANDLLALGIKPLVFDPAGWPLSRLLPEAAGRYLAAQLTTAGAEFHFGFSAKNYDHMEGRYLLGLNDGSIIEVGMLLSAAGLQPRTHLAASAGLKVNRGIVVDQTLQTSQPHIYALGDCAEVMGLNLPFVMPIMHCARALAATLAGTPTPVKYPAMPVVVKTPACPTIVAPPAIGAQGEWQVSEIEGGIDARFVDAKGQLLGFALLGAASKEKQALTGQLPPVLS</sequence>
<dbReference type="GO" id="GO:0005737">
    <property type="term" value="C:cytoplasm"/>
    <property type="evidence" value="ECO:0007669"/>
    <property type="project" value="UniProtKB-SubCell"/>
</dbReference>